<dbReference type="AlphaFoldDB" id="A0A0F8W3Y6"/>
<name>A0A0F8W3Y6_9ZZZZ</name>
<dbReference type="EMBL" id="LAZR01067572">
    <property type="protein sequence ID" value="KKK51308.1"/>
    <property type="molecule type" value="Genomic_DNA"/>
</dbReference>
<proteinExistence type="predicted"/>
<protein>
    <submittedName>
        <fullName evidence="1">Uncharacterized protein</fullName>
    </submittedName>
</protein>
<comment type="caution">
    <text evidence="1">The sequence shown here is derived from an EMBL/GenBank/DDBJ whole genome shotgun (WGS) entry which is preliminary data.</text>
</comment>
<gene>
    <name evidence="1" type="ORF">LCGC14_3116250</name>
</gene>
<sequence length="109" mass="12273">MTLKATCTWGDGPDVLLVLENDGRGDALMAYEDPYHYPPPRGDCTHGYIREGSMCLTADQAEILGHQLIASVKQARELNKEYAAHCEAHHKAQIESDIKKKILEWHNIE</sequence>
<evidence type="ECO:0000313" key="1">
    <source>
        <dbReference type="EMBL" id="KKK51308.1"/>
    </source>
</evidence>
<organism evidence="1">
    <name type="scientific">marine sediment metagenome</name>
    <dbReference type="NCBI Taxonomy" id="412755"/>
    <lineage>
        <taxon>unclassified sequences</taxon>
        <taxon>metagenomes</taxon>
        <taxon>ecological metagenomes</taxon>
    </lineage>
</organism>
<accession>A0A0F8W3Y6</accession>
<reference evidence="1" key="1">
    <citation type="journal article" date="2015" name="Nature">
        <title>Complex archaea that bridge the gap between prokaryotes and eukaryotes.</title>
        <authorList>
            <person name="Spang A."/>
            <person name="Saw J.H."/>
            <person name="Jorgensen S.L."/>
            <person name="Zaremba-Niedzwiedzka K."/>
            <person name="Martijn J."/>
            <person name="Lind A.E."/>
            <person name="van Eijk R."/>
            <person name="Schleper C."/>
            <person name="Guy L."/>
            <person name="Ettema T.J."/>
        </authorList>
    </citation>
    <scope>NUCLEOTIDE SEQUENCE</scope>
</reference>